<accession>A0ACC6V638</accession>
<reference evidence="1" key="1">
    <citation type="submission" date="2024-09" db="EMBL/GenBank/DDBJ databases">
        <authorList>
            <person name="Popovic Milovanovic T."/>
            <person name="Greer S."/>
            <person name="Ilicic R."/>
            <person name="Jelusic A."/>
            <person name="Grant M."/>
            <person name="Vicente J."/>
            <person name="Studholme D.J."/>
        </authorList>
    </citation>
    <scope>NUCLEOTIDE SEQUENCE</scope>
    <source>
        <strain evidence="1">Xp320</strain>
    </source>
</reference>
<comment type="caution">
    <text evidence="1">The sequence shown here is derived from an EMBL/GenBank/DDBJ whole genome shotgun (WGS) entry which is preliminary data.</text>
</comment>
<evidence type="ECO:0000313" key="1">
    <source>
        <dbReference type="EMBL" id="MFB8961215.1"/>
    </source>
</evidence>
<evidence type="ECO:0000313" key="2">
    <source>
        <dbReference type="Proteomes" id="UP001169740"/>
    </source>
</evidence>
<feature type="non-terminal residue" evidence="1">
    <location>
        <position position="97"/>
    </location>
</feature>
<proteinExistence type="predicted"/>
<dbReference type="Proteomes" id="UP001169740">
    <property type="component" value="Unassembled WGS sequence"/>
</dbReference>
<gene>
    <name evidence="1" type="ORF">QSH54_004715</name>
</gene>
<sequence length="97" mass="10699">MTPGTAQAVQICLYRSARTRSAGQVRFAATLEFRRACPNVFCSTQPVATRRCSGDHGSGPQPIGSDGKHNAMTQLVEQATTVRLDVWLWAARFFKTR</sequence>
<name>A0ACC6V638_9XANT</name>
<protein>
    <submittedName>
        <fullName evidence="1">Uncharacterized protein</fullName>
    </submittedName>
</protein>
<dbReference type="EMBL" id="JASVYU020000005">
    <property type="protein sequence ID" value="MFB8961215.1"/>
    <property type="molecule type" value="Genomic_DNA"/>
</dbReference>
<organism evidence="1 2">
    <name type="scientific">Xanthomonas arboricola pv. pruni</name>
    <dbReference type="NCBI Taxonomy" id="69929"/>
    <lineage>
        <taxon>Bacteria</taxon>
        <taxon>Pseudomonadati</taxon>
        <taxon>Pseudomonadota</taxon>
        <taxon>Gammaproteobacteria</taxon>
        <taxon>Lysobacterales</taxon>
        <taxon>Lysobacteraceae</taxon>
        <taxon>Xanthomonas</taxon>
    </lineage>
</organism>